<organism evidence="2 3">
    <name type="scientific">Dialister invisus</name>
    <dbReference type="NCBI Taxonomy" id="218538"/>
    <lineage>
        <taxon>Bacteria</taxon>
        <taxon>Bacillati</taxon>
        <taxon>Bacillota</taxon>
        <taxon>Negativicutes</taxon>
        <taxon>Veillonellales</taxon>
        <taxon>Veillonellaceae</taxon>
        <taxon>Dialister</taxon>
    </lineage>
</organism>
<dbReference type="AlphaFoldDB" id="A0A930B9B9"/>
<protein>
    <submittedName>
        <fullName evidence="2">Nitroreductase family protein</fullName>
    </submittedName>
</protein>
<dbReference type="InterPro" id="IPR000415">
    <property type="entry name" value="Nitroreductase-like"/>
</dbReference>
<comment type="caution">
    <text evidence="2">The sequence shown here is derived from an EMBL/GenBank/DDBJ whole genome shotgun (WGS) entry which is preliminary data.</text>
</comment>
<dbReference type="InterPro" id="IPR029479">
    <property type="entry name" value="Nitroreductase"/>
</dbReference>
<name>A0A930B9B9_9FIRM</name>
<dbReference type="SUPFAM" id="SSF55469">
    <property type="entry name" value="FMN-dependent nitroreductase-like"/>
    <property type="match status" value="1"/>
</dbReference>
<evidence type="ECO:0000313" key="3">
    <source>
        <dbReference type="Proteomes" id="UP000757890"/>
    </source>
</evidence>
<sequence>MSYKNIYYKKKSGRTGAAAENMALIALEMGIGSLWNGNIFFAYDELKNWLDAGEMVLAISFGYPAHYPSPLHRKKEEDVIEIRR</sequence>
<dbReference type="Proteomes" id="UP000757890">
    <property type="component" value="Unassembled WGS sequence"/>
</dbReference>
<dbReference type="EMBL" id="JABZMK010000010">
    <property type="protein sequence ID" value="MBF1129102.1"/>
    <property type="molecule type" value="Genomic_DNA"/>
</dbReference>
<reference evidence="2" key="1">
    <citation type="submission" date="2020-04" db="EMBL/GenBank/DDBJ databases">
        <title>Deep metagenomics examines the oral microbiome during advanced dental caries in children, revealing novel taxa and co-occurrences with host molecules.</title>
        <authorList>
            <person name="Baker J.L."/>
            <person name="Morton J.T."/>
            <person name="Dinis M."/>
            <person name="Alvarez R."/>
            <person name="Tran N.C."/>
            <person name="Knight R."/>
            <person name="Edlund A."/>
        </authorList>
    </citation>
    <scope>NUCLEOTIDE SEQUENCE</scope>
    <source>
        <strain evidence="2">JCVI_32_bin.14</strain>
    </source>
</reference>
<dbReference type="Pfam" id="PF00881">
    <property type="entry name" value="Nitroreductase"/>
    <property type="match status" value="1"/>
</dbReference>
<proteinExistence type="predicted"/>
<accession>A0A930B9B9</accession>
<evidence type="ECO:0000313" key="2">
    <source>
        <dbReference type="EMBL" id="MBF1129102.1"/>
    </source>
</evidence>
<dbReference type="Gene3D" id="3.40.109.10">
    <property type="entry name" value="NADH Oxidase"/>
    <property type="match status" value="1"/>
</dbReference>
<gene>
    <name evidence="2" type="ORF">HXL70_03540</name>
</gene>
<feature type="domain" description="Nitroreductase" evidence="1">
    <location>
        <begin position="10"/>
        <end position="63"/>
    </location>
</feature>
<evidence type="ECO:0000259" key="1">
    <source>
        <dbReference type="Pfam" id="PF00881"/>
    </source>
</evidence>
<dbReference type="GO" id="GO:0016491">
    <property type="term" value="F:oxidoreductase activity"/>
    <property type="evidence" value="ECO:0007669"/>
    <property type="project" value="InterPro"/>
</dbReference>